<keyword evidence="2" id="KW-1185">Reference proteome</keyword>
<sequence length="412" mass="46841">MPLSSITPLFKGIRATPPDEIDLQHIDGKTRQALSSLSQLVALLNQNVPTTVIAVERHWDQIWPWVEALSRCVLESEGTPKSPDIEAEFTNVLDILSAILIYPLFKHQRVEIPHALRPLLSSTPQILPLSTRLWLYASHHGYPPDIITALSYCVGGFMICDSCSRPNEGAPKPFLDVIGSTKYDVGEGIVKDIARHLSGPESSYHYLVGPVIILYTAQFHPDLDCRTKCLAKGVVRWLGVMIRRLISRKSKLQWAFWFDEITVCVGQGMHFLNGIVKNNPEGILEALDEGLIPAIVRARDYILEDGRRRHEEHETKGSPSAFFEEFLELIRRRLLFRRVMLRAVRAVRAVQKMELPQDDYLDAYGKVNRAWNKLEVEAERRSRIYKSEDRVANTYGEKICGYEKVVVVSFPS</sequence>
<protein>
    <submittedName>
        <fullName evidence="1">Uncharacterized protein</fullName>
    </submittedName>
</protein>
<comment type="caution">
    <text evidence="1">The sequence shown here is derived from an EMBL/GenBank/DDBJ whole genome shotgun (WGS) entry which is preliminary data.</text>
</comment>
<name>A0ABR3EM48_9AGAR</name>
<accession>A0ABR3EM48</accession>
<dbReference type="EMBL" id="JBAHYK010003099">
    <property type="protein sequence ID" value="KAL0563939.1"/>
    <property type="molecule type" value="Genomic_DNA"/>
</dbReference>
<dbReference type="Proteomes" id="UP001465976">
    <property type="component" value="Unassembled WGS sequence"/>
</dbReference>
<gene>
    <name evidence="1" type="ORF">V5O48_018120</name>
</gene>
<reference evidence="1 2" key="1">
    <citation type="submission" date="2024-02" db="EMBL/GenBank/DDBJ databases">
        <title>A draft genome for the cacao thread blight pathogen Marasmius crinis-equi.</title>
        <authorList>
            <person name="Cohen S.P."/>
            <person name="Baruah I.K."/>
            <person name="Amoako-Attah I."/>
            <person name="Bukari Y."/>
            <person name="Meinhardt L.W."/>
            <person name="Bailey B.A."/>
        </authorList>
    </citation>
    <scope>NUCLEOTIDE SEQUENCE [LARGE SCALE GENOMIC DNA]</scope>
    <source>
        <strain evidence="1 2">GH-76</strain>
    </source>
</reference>
<organism evidence="1 2">
    <name type="scientific">Marasmius crinis-equi</name>
    <dbReference type="NCBI Taxonomy" id="585013"/>
    <lineage>
        <taxon>Eukaryota</taxon>
        <taxon>Fungi</taxon>
        <taxon>Dikarya</taxon>
        <taxon>Basidiomycota</taxon>
        <taxon>Agaricomycotina</taxon>
        <taxon>Agaricomycetes</taxon>
        <taxon>Agaricomycetidae</taxon>
        <taxon>Agaricales</taxon>
        <taxon>Marasmiineae</taxon>
        <taxon>Marasmiaceae</taxon>
        <taxon>Marasmius</taxon>
    </lineage>
</organism>
<evidence type="ECO:0000313" key="1">
    <source>
        <dbReference type="EMBL" id="KAL0563939.1"/>
    </source>
</evidence>
<evidence type="ECO:0000313" key="2">
    <source>
        <dbReference type="Proteomes" id="UP001465976"/>
    </source>
</evidence>
<proteinExistence type="predicted"/>